<evidence type="ECO:0000313" key="2">
    <source>
        <dbReference type="EMBL" id="ORZ32183.1"/>
    </source>
</evidence>
<feature type="region of interest" description="Disordered" evidence="1">
    <location>
        <begin position="160"/>
        <end position="182"/>
    </location>
</feature>
<gene>
    <name evidence="2" type="ORF">BCR44DRAFT_1487365</name>
</gene>
<feature type="compositionally biased region" description="Polar residues" evidence="1">
    <location>
        <begin position="220"/>
        <end position="229"/>
    </location>
</feature>
<feature type="region of interest" description="Disordered" evidence="1">
    <location>
        <begin position="328"/>
        <end position="438"/>
    </location>
</feature>
<feature type="compositionally biased region" description="Polar residues" evidence="1">
    <location>
        <begin position="369"/>
        <end position="384"/>
    </location>
</feature>
<feature type="compositionally biased region" description="Polar residues" evidence="1">
    <location>
        <begin position="341"/>
        <end position="361"/>
    </location>
</feature>
<feature type="compositionally biased region" description="Polar residues" evidence="1">
    <location>
        <begin position="1"/>
        <end position="13"/>
    </location>
</feature>
<dbReference type="OrthoDB" id="10680743at2759"/>
<feature type="region of interest" description="Disordered" evidence="1">
    <location>
        <begin position="1"/>
        <end position="32"/>
    </location>
</feature>
<feature type="compositionally biased region" description="Low complexity" evidence="1">
    <location>
        <begin position="17"/>
        <end position="31"/>
    </location>
</feature>
<comment type="caution">
    <text evidence="2">The sequence shown here is derived from an EMBL/GenBank/DDBJ whole genome shotgun (WGS) entry which is preliminary data.</text>
</comment>
<evidence type="ECO:0000256" key="1">
    <source>
        <dbReference type="SAM" id="MobiDB-lite"/>
    </source>
</evidence>
<sequence length="627" mass="66715">MTQDSTFTATSIPWSIPLPQSPSSSFASSHPAQRDASSAAPVWIRNEPVIVHDTTLDMAAQLPLPMSRGGSFSHSLPSSSSTRDWTRFAQQVRLPPSSSNFATMLQDASVDLPLLQFDQGHQVPLPSSTSLLAPAMLPPLPASTSMLTPAHDVPSITLQATPVLHPPSSSSSNTFVDSGSFSSTHSAPMLAAHFPILPPSSSSLASGPSHGASSIPLPPSRSTLATLQPHTIALPPSSSHLHGQRDDGLQSANVPLPPSTSATAPSPGRSLEPAAMALPAAASDQPTANNRRDATEQDVDTWASKSGHRSSKPMLNDQVLVALRLSDPDLLSSPNSDKPPQVQSPTTHESIEQGDSSTSTAHCMPLPPSQSHLVSKSNHSSASLTRLPKSGSLTPRESSAPSRRLSQLTTSTHSLSPSSSGSVTPTDASSSVHLYRSDRSRSASSSSRALSLIEIFDIFFIYASVTSSTPVKYRQDRLLSLLRAKLGPTRMLLADITLPEFHKLRAQAIEHVKAKGFKVPPWPVVVLQVRVVEGNASGASLAFKEEVDPTDAGEVRAAWTAGDEEAGGGCERTWIAHEEIEEAMEMGTLDELLQLEHEDEVEVEGTQDDGELDEEKESDVREKDESE</sequence>
<protein>
    <submittedName>
        <fullName evidence="2">Uncharacterized protein</fullName>
    </submittedName>
</protein>
<proteinExistence type="predicted"/>
<feature type="compositionally biased region" description="Low complexity" evidence="1">
    <location>
        <begin position="259"/>
        <end position="282"/>
    </location>
</feature>
<dbReference type="EMBL" id="MCFL01000050">
    <property type="protein sequence ID" value="ORZ32183.1"/>
    <property type="molecule type" value="Genomic_DNA"/>
</dbReference>
<accession>A0A1Y2HEQ8</accession>
<reference evidence="2 3" key="1">
    <citation type="submission" date="2016-07" db="EMBL/GenBank/DDBJ databases">
        <title>Pervasive Adenine N6-methylation of Active Genes in Fungi.</title>
        <authorList>
            <consortium name="DOE Joint Genome Institute"/>
            <person name="Mondo S.J."/>
            <person name="Dannebaum R.O."/>
            <person name="Kuo R.C."/>
            <person name="Labutti K."/>
            <person name="Haridas S."/>
            <person name="Kuo A."/>
            <person name="Salamov A."/>
            <person name="Ahrendt S.R."/>
            <person name="Lipzen A."/>
            <person name="Sullivan W."/>
            <person name="Andreopoulos W.B."/>
            <person name="Clum A."/>
            <person name="Lindquist E."/>
            <person name="Daum C."/>
            <person name="Ramamoorthy G.K."/>
            <person name="Gryganskyi A."/>
            <person name="Culley D."/>
            <person name="Magnuson J.K."/>
            <person name="James T.Y."/>
            <person name="O'Malley M.A."/>
            <person name="Stajich J.E."/>
            <person name="Spatafora J.W."/>
            <person name="Visel A."/>
            <person name="Grigoriev I.V."/>
        </authorList>
    </citation>
    <scope>NUCLEOTIDE SEQUENCE [LARGE SCALE GENOMIC DNA]</scope>
    <source>
        <strain evidence="2 3">PL171</strain>
    </source>
</reference>
<dbReference type="Proteomes" id="UP000193411">
    <property type="component" value="Unassembled WGS sequence"/>
</dbReference>
<feature type="compositionally biased region" description="Low complexity" evidence="1">
    <location>
        <begin position="401"/>
        <end position="426"/>
    </location>
</feature>
<feature type="compositionally biased region" description="Acidic residues" evidence="1">
    <location>
        <begin position="597"/>
        <end position="617"/>
    </location>
</feature>
<feature type="region of interest" description="Disordered" evidence="1">
    <location>
        <begin position="591"/>
        <end position="627"/>
    </location>
</feature>
<feature type="compositionally biased region" description="Low complexity" evidence="1">
    <location>
        <begin position="202"/>
        <end position="214"/>
    </location>
</feature>
<keyword evidence="3" id="KW-1185">Reference proteome</keyword>
<feature type="region of interest" description="Disordered" evidence="1">
    <location>
        <begin position="202"/>
        <end position="315"/>
    </location>
</feature>
<feature type="compositionally biased region" description="Polar residues" evidence="1">
    <location>
        <begin position="391"/>
        <end position="400"/>
    </location>
</feature>
<organism evidence="2 3">
    <name type="scientific">Catenaria anguillulae PL171</name>
    <dbReference type="NCBI Taxonomy" id="765915"/>
    <lineage>
        <taxon>Eukaryota</taxon>
        <taxon>Fungi</taxon>
        <taxon>Fungi incertae sedis</taxon>
        <taxon>Blastocladiomycota</taxon>
        <taxon>Blastocladiomycetes</taxon>
        <taxon>Blastocladiales</taxon>
        <taxon>Catenariaceae</taxon>
        <taxon>Catenaria</taxon>
    </lineage>
</organism>
<feature type="compositionally biased region" description="Polar residues" evidence="1">
    <location>
        <begin position="167"/>
        <end position="182"/>
    </location>
</feature>
<dbReference type="AlphaFoldDB" id="A0A1Y2HEQ8"/>
<evidence type="ECO:0000313" key="3">
    <source>
        <dbReference type="Proteomes" id="UP000193411"/>
    </source>
</evidence>
<name>A0A1Y2HEQ8_9FUNG</name>
<feature type="compositionally biased region" description="Low complexity" evidence="1">
    <location>
        <begin position="328"/>
        <end position="340"/>
    </location>
</feature>
<feature type="compositionally biased region" description="Basic and acidic residues" evidence="1">
    <location>
        <begin position="618"/>
        <end position="627"/>
    </location>
</feature>